<name>A0A0L0BQR9_LUCCU</name>
<keyword evidence="3" id="KW-1185">Reference proteome</keyword>
<evidence type="ECO:0000313" key="2">
    <source>
        <dbReference type="EMBL" id="KNC22343.1"/>
    </source>
</evidence>
<dbReference type="AlphaFoldDB" id="A0A0L0BQR9"/>
<dbReference type="EMBL" id="JRES01001511">
    <property type="protein sequence ID" value="KNC22343.1"/>
    <property type="molecule type" value="Genomic_DNA"/>
</dbReference>
<protein>
    <submittedName>
        <fullName evidence="2">Uncharacterized protein</fullName>
    </submittedName>
</protein>
<organism evidence="2 3">
    <name type="scientific">Lucilia cuprina</name>
    <name type="common">Green bottle fly</name>
    <name type="synonym">Australian sheep blowfly</name>
    <dbReference type="NCBI Taxonomy" id="7375"/>
    <lineage>
        <taxon>Eukaryota</taxon>
        <taxon>Metazoa</taxon>
        <taxon>Ecdysozoa</taxon>
        <taxon>Arthropoda</taxon>
        <taxon>Hexapoda</taxon>
        <taxon>Insecta</taxon>
        <taxon>Pterygota</taxon>
        <taxon>Neoptera</taxon>
        <taxon>Endopterygota</taxon>
        <taxon>Diptera</taxon>
        <taxon>Brachycera</taxon>
        <taxon>Muscomorpha</taxon>
        <taxon>Oestroidea</taxon>
        <taxon>Calliphoridae</taxon>
        <taxon>Luciliinae</taxon>
        <taxon>Lucilia</taxon>
    </lineage>
</organism>
<feature type="compositionally biased region" description="Basic and acidic residues" evidence="1">
    <location>
        <begin position="98"/>
        <end position="109"/>
    </location>
</feature>
<feature type="compositionally biased region" description="Basic residues" evidence="1">
    <location>
        <begin position="154"/>
        <end position="165"/>
    </location>
</feature>
<comment type="caution">
    <text evidence="2">The sequence shown here is derived from an EMBL/GenBank/DDBJ whole genome shotgun (WGS) entry which is preliminary data.</text>
</comment>
<evidence type="ECO:0000313" key="3">
    <source>
        <dbReference type="Proteomes" id="UP000037069"/>
    </source>
</evidence>
<feature type="region of interest" description="Disordered" evidence="1">
    <location>
        <begin position="89"/>
        <end position="165"/>
    </location>
</feature>
<dbReference type="Proteomes" id="UP000037069">
    <property type="component" value="Unassembled WGS sequence"/>
</dbReference>
<sequence>MFLQVTVGICSHYTGTQQKSKSDGSTPEKTNRPALIQLVSQQPQAQSLQQLTLQQLPALSSQQRQTSSPTRRILQFKCDDNIRQLNLPGGTEVQGCKKSPEKKSPEKRSSSAIITTLAKKPTTVFNCHNKNDGGRTPKKGLSDSVQDAVIKGCNRGRKAKKSGKQ</sequence>
<reference evidence="2 3" key="1">
    <citation type="journal article" date="2015" name="Nat. Commun.">
        <title>Lucilia cuprina genome unlocks parasitic fly biology to underpin future interventions.</title>
        <authorList>
            <person name="Anstead C.A."/>
            <person name="Korhonen P.K."/>
            <person name="Young N.D."/>
            <person name="Hall R.S."/>
            <person name="Jex A.R."/>
            <person name="Murali S.C."/>
            <person name="Hughes D.S."/>
            <person name="Lee S.F."/>
            <person name="Perry T."/>
            <person name="Stroehlein A.J."/>
            <person name="Ansell B.R."/>
            <person name="Breugelmans B."/>
            <person name="Hofmann A."/>
            <person name="Qu J."/>
            <person name="Dugan S."/>
            <person name="Lee S.L."/>
            <person name="Chao H."/>
            <person name="Dinh H."/>
            <person name="Han Y."/>
            <person name="Doddapaneni H.V."/>
            <person name="Worley K.C."/>
            <person name="Muzny D.M."/>
            <person name="Ioannidis P."/>
            <person name="Waterhouse R.M."/>
            <person name="Zdobnov E.M."/>
            <person name="James P.J."/>
            <person name="Bagnall N.H."/>
            <person name="Kotze A.C."/>
            <person name="Gibbs R.A."/>
            <person name="Richards S."/>
            <person name="Batterham P."/>
            <person name="Gasser R.B."/>
        </authorList>
    </citation>
    <scope>NUCLEOTIDE SEQUENCE [LARGE SCALE GENOMIC DNA]</scope>
    <source>
        <strain evidence="2 3">LS</strain>
        <tissue evidence="2">Full body</tissue>
    </source>
</reference>
<gene>
    <name evidence="2" type="ORF">FF38_02921</name>
</gene>
<accession>A0A0L0BQR9</accession>
<evidence type="ECO:0000256" key="1">
    <source>
        <dbReference type="SAM" id="MobiDB-lite"/>
    </source>
</evidence>
<proteinExistence type="predicted"/>